<keyword evidence="1" id="KW-0812">Transmembrane</keyword>
<sequence>MTEQEVLIAYIIFVIVFWHFFNSKFPKTIWANLKTQGGKMQKDWPVVVMFASLIVGFILDRYGKTLSGLLIMVIGVVLIWIWALWPEIRNWFKNQAKHL</sequence>
<dbReference type="EMBL" id="LCHK01000007">
    <property type="protein sequence ID" value="KKT32951.1"/>
    <property type="molecule type" value="Genomic_DNA"/>
</dbReference>
<evidence type="ECO:0000256" key="1">
    <source>
        <dbReference type="SAM" id="Phobius"/>
    </source>
</evidence>
<dbReference type="AlphaFoldDB" id="A0A837I9W3"/>
<keyword evidence="1" id="KW-1133">Transmembrane helix</keyword>
<name>A0A837I9W3_9BACT</name>
<organism evidence="2 3">
    <name type="scientific">Candidatus Woesebacteria bacterium GW2011_GWB1_44_11</name>
    <dbReference type="NCBI Taxonomy" id="1618579"/>
    <lineage>
        <taxon>Bacteria</taxon>
        <taxon>Candidatus Woeseibacteriota</taxon>
    </lineage>
</organism>
<proteinExistence type="predicted"/>
<protein>
    <submittedName>
        <fullName evidence="2">Uncharacterized protein</fullName>
    </submittedName>
</protein>
<feature type="transmembrane region" description="Helical" evidence="1">
    <location>
        <begin position="65"/>
        <end position="85"/>
    </location>
</feature>
<reference evidence="2 3" key="1">
    <citation type="journal article" date="2015" name="Nature">
        <title>rRNA introns, odd ribosomes, and small enigmatic genomes across a large radiation of phyla.</title>
        <authorList>
            <person name="Brown C.T."/>
            <person name="Hug L.A."/>
            <person name="Thomas B.C."/>
            <person name="Sharon I."/>
            <person name="Castelle C.J."/>
            <person name="Singh A."/>
            <person name="Wilkins M.J."/>
            <person name="Williams K.H."/>
            <person name="Banfield J.F."/>
        </authorList>
    </citation>
    <scope>NUCLEOTIDE SEQUENCE [LARGE SCALE GENOMIC DNA]</scope>
</reference>
<comment type="caution">
    <text evidence="2">The sequence shown here is derived from an EMBL/GenBank/DDBJ whole genome shotgun (WGS) entry which is preliminary data.</text>
</comment>
<keyword evidence="1" id="KW-0472">Membrane</keyword>
<dbReference type="Proteomes" id="UP000034012">
    <property type="component" value="Unassembled WGS sequence"/>
</dbReference>
<evidence type="ECO:0000313" key="3">
    <source>
        <dbReference type="Proteomes" id="UP000034012"/>
    </source>
</evidence>
<evidence type="ECO:0000313" key="2">
    <source>
        <dbReference type="EMBL" id="KKT32951.1"/>
    </source>
</evidence>
<feature type="transmembrane region" description="Helical" evidence="1">
    <location>
        <begin position="6"/>
        <end position="22"/>
    </location>
</feature>
<gene>
    <name evidence="2" type="ORF">UW20_C0007G0043</name>
</gene>
<feature type="transmembrane region" description="Helical" evidence="1">
    <location>
        <begin position="43"/>
        <end position="59"/>
    </location>
</feature>
<accession>A0A837I9W3</accession>